<dbReference type="EMBL" id="AP008957">
    <property type="protein sequence ID" value="BAH34504.1"/>
    <property type="molecule type" value="Genomic_DNA"/>
</dbReference>
<protein>
    <submittedName>
        <fullName evidence="1">Uncharacterized protein</fullName>
    </submittedName>
</protein>
<dbReference type="Proteomes" id="UP000002204">
    <property type="component" value="Chromosome"/>
</dbReference>
<dbReference type="HOGENOM" id="CLU_2685405_0_0_11"/>
<evidence type="ECO:0000313" key="2">
    <source>
        <dbReference type="Proteomes" id="UP000002204"/>
    </source>
</evidence>
<gene>
    <name evidence="1" type="ordered locus">RER_37960</name>
</gene>
<proteinExistence type="predicted"/>
<evidence type="ECO:0000313" key="1">
    <source>
        <dbReference type="EMBL" id="BAH34504.1"/>
    </source>
</evidence>
<name>C1A1L9_RHOE4</name>
<sequence>MRPLQLQARWCGILLSVEPQFVLRTFNRMTPRFDALSSLLQVNRKSLDLCTLDDQALAHRTTAIQPGTSCARSE</sequence>
<reference evidence="1 2" key="2">
    <citation type="journal article" date="2006" name="Environ. Microbiol.">
        <title>Sequence analysis of three plasmids harboured in Rhodococcus erythropolis strain PR4.</title>
        <authorList>
            <person name="Sekine M."/>
            <person name="Tanikawa S."/>
            <person name="Omata S."/>
            <person name="Saito M."/>
            <person name="Fujisawa T."/>
            <person name="Tsukatani N."/>
            <person name="Tajima T."/>
            <person name="Sekigawa T."/>
            <person name="Kosugi H."/>
            <person name="Matsuo Y."/>
            <person name="Nishiko R."/>
            <person name="Imamura K."/>
            <person name="Ito M."/>
            <person name="Narita H."/>
            <person name="Tago S."/>
            <person name="Fujita N."/>
            <person name="Harayama S."/>
        </authorList>
    </citation>
    <scope>NUCLEOTIDE SEQUENCE [LARGE SCALE GENOMIC DNA]</scope>
    <source>
        <strain evidence="2">PR4 / NBRC 100887</strain>
    </source>
</reference>
<dbReference type="KEGG" id="rer:RER_37960"/>
<dbReference type="AlphaFoldDB" id="C1A1L9"/>
<accession>C1A1L9</accession>
<organism evidence="1 2">
    <name type="scientific">Rhodococcus erythropolis (strain PR4 / NBRC 100887)</name>
    <dbReference type="NCBI Taxonomy" id="234621"/>
    <lineage>
        <taxon>Bacteria</taxon>
        <taxon>Bacillati</taxon>
        <taxon>Actinomycetota</taxon>
        <taxon>Actinomycetes</taxon>
        <taxon>Mycobacteriales</taxon>
        <taxon>Nocardiaceae</taxon>
        <taxon>Rhodococcus</taxon>
        <taxon>Rhodococcus erythropolis group</taxon>
    </lineage>
</organism>
<reference evidence="2" key="1">
    <citation type="submission" date="2005-03" db="EMBL/GenBank/DDBJ databases">
        <title>Comparison of the complete genome sequences of Rhodococcus erythropolis PR4 and Rhodococcus opacus B4.</title>
        <authorList>
            <person name="Takarada H."/>
            <person name="Sekine M."/>
            <person name="Hosoyama A."/>
            <person name="Yamada R."/>
            <person name="Fujisawa T."/>
            <person name="Omata S."/>
            <person name="Shimizu A."/>
            <person name="Tsukatani N."/>
            <person name="Tanikawa S."/>
            <person name="Fujita N."/>
            <person name="Harayama S."/>
        </authorList>
    </citation>
    <scope>NUCLEOTIDE SEQUENCE [LARGE SCALE GENOMIC DNA]</scope>
    <source>
        <strain evidence="2">PR4 / NBRC 100887</strain>
    </source>
</reference>